<dbReference type="EC" id="1.17.4.1" evidence="11"/>
<evidence type="ECO:0000256" key="4">
    <source>
        <dbReference type="ARBA" id="ARBA00022634"/>
    </source>
</evidence>
<evidence type="ECO:0000256" key="6">
    <source>
        <dbReference type="ARBA" id="ARBA00023002"/>
    </source>
</evidence>
<dbReference type="InterPro" id="IPR013344">
    <property type="entry name" value="RNR_NrdJ/NrdZ"/>
</dbReference>
<feature type="domain" description="Ribonucleotide reductase large subunit N-terminal" evidence="13">
    <location>
        <begin position="126"/>
        <end position="180"/>
    </location>
</feature>
<evidence type="ECO:0000256" key="7">
    <source>
        <dbReference type="ARBA" id="ARBA00023116"/>
    </source>
</evidence>
<dbReference type="PANTHER" id="PTHR43371">
    <property type="entry name" value="VITAMIN B12-DEPENDENT RIBONUCLEOTIDE REDUCTASE"/>
    <property type="match status" value="1"/>
</dbReference>
<evidence type="ECO:0000256" key="8">
    <source>
        <dbReference type="ARBA" id="ARBA00023157"/>
    </source>
</evidence>
<dbReference type="EMBL" id="JPYA02000001">
    <property type="protein sequence ID" value="MEB3750529.1"/>
    <property type="molecule type" value="Genomic_DNA"/>
</dbReference>
<evidence type="ECO:0000256" key="1">
    <source>
        <dbReference type="ARBA" id="ARBA00001922"/>
    </source>
</evidence>
<feature type="region of interest" description="Disordered" evidence="12">
    <location>
        <begin position="217"/>
        <end position="236"/>
    </location>
</feature>
<evidence type="ECO:0000259" key="14">
    <source>
        <dbReference type="Pfam" id="PF02867"/>
    </source>
</evidence>
<dbReference type="PANTHER" id="PTHR43371:SF1">
    <property type="entry name" value="RIBONUCLEOSIDE-DIPHOSPHATE REDUCTASE"/>
    <property type="match status" value="1"/>
</dbReference>
<keyword evidence="3 11" id="KW-0846">Cobalamin</keyword>
<evidence type="ECO:0000259" key="13">
    <source>
        <dbReference type="Pfam" id="PF00317"/>
    </source>
</evidence>
<evidence type="ECO:0000256" key="12">
    <source>
        <dbReference type="SAM" id="MobiDB-lite"/>
    </source>
</evidence>
<dbReference type="NCBIfam" id="TIGR02504">
    <property type="entry name" value="NrdJ_Z"/>
    <property type="match status" value="1"/>
</dbReference>
<dbReference type="Gene3D" id="3.20.70.20">
    <property type="match status" value="1"/>
</dbReference>
<evidence type="ECO:0000256" key="5">
    <source>
        <dbReference type="ARBA" id="ARBA00022741"/>
    </source>
</evidence>
<dbReference type="SUPFAM" id="SSF51998">
    <property type="entry name" value="PFL-like glycyl radical enzymes"/>
    <property type="match status" value="1"/>
</dbReference>
<evidence type="ECO:0000313" key="15">
    <source>
        <dbReference type="EMBL" id="MEB3750529.1"/>
    </source>
</evidence>
<dbReference type="CDD" id="cd02888">
    <property type="entry name" value="RNR_II_dimer"/>
    <property type="match status" value="1"/>
</dbReference>
<evidence type="ECO:0000256" key="10">
    <source>
        <dbReference type="ARBA" id="ARBA00047754"/>
    </source>
</evidence>
<comment type="catalytic activity">
    <reaction evidence="10 11">
        <text>a 2'-deoxyribonucleoside 5'-diphosphate + [thioredoxin]-disulfide + H2O = a ribonucleoside 5'-diphosphate + [thioredoxin]-dithiol</text>
        <dbReference type="Rhea" id="RHEA:23252"/>
        <dbReference type="Rhea" id="RHEA-COMP:10698"/>
        <dbReference type="Rhea" id="RHEA-COMP:10700"/>
        <dbReference type="ChEBI" id="CHEBI:15377"/>
        <dbReference type="ChEBI" id="CHEBI:29950"/>
        <dbReference type="ChEBI" id="CHEBI:50058"/>
        <dbReference type="ChEBI" id="CHEBI:57930"/>
        <dbReference type="ChEBI" id="CHEBI:73316"/>
        <dbReference type="EC" id="1.17.4.1"/>
    </reaction>
</comment>
<protein>
    <recommendedName>
        <fullName evidence="11">Vitamin B12-dependent ribonucleotide reductase</fullName>
        <ecNumber evidence="11">1.17.4.1</ecNumber>
    </recommendedName>
</protein>
<evidence type="ECO:0000256" key="9">
    <source>
        <dbReference type="ARBA" id="ARBA00023285"/>
    </source>
</evidence>
<dbReference type="InterPro" id="IPR000788">
    <property type="entry name" value="RNR_lg_C"/>
</dbReference>
<evidence type="ECO:0000256" key="11">
    <source>
        <dbReference type="RuleBase" id="RU364064"/>
    </source>
</evidence>
<dbReference type="Pfam" id="PF02867">
    <property type="entry name" value="Ribonuc_red_lgC"/>
    <property type="match status" value="1"/>
</dbReference>
<keyword evidence="5 11" id="KW-0547">Nucleotide-binding</keyword>
<evidence type="ECO:0000256" key="3">
    <source>
        <dbReference type="ARBA" id="ARBA00022628"/>
    </source>
</evidence>
<evidence type="ECO:0000313" key="16">
    <source>
        <dbReference type="Proteomes" id="UP000029267"/>
    </source>
</evidence>
<dbReference type="Proteomes" id="UP000029267">
    <property type="component" value="Unassembled WGS sequence"/>
</dbReference>
<comment type="caution">
    <text evidence="15">The sequence shown here is derived from an EMBL/GenBank/DDBJ whole genome shotgun (WGS) entry which is preliminary data.</text>
</comment>
<comment type="function">
    <text evidence="11">Catalyzes the reduction of ribonucleotides to deoxyribonucleotides. May function to provide a pool of deoxyribonucleotide precursors for DNA repair during oxygen limitation and/or for immediate growth after restoration of oxygen.</text>
</comment>
<keyword evidence="6 11" id="KW-0560">Oxidoreductase</keyword>
<proteinExistence type="inferred from homology"/>
<evidence type="ECO:0000256" key="2">
    <source>
        <dbReference type="ARBA" id="ARBA00007405"/>
    </source>
</evidence>
<dbReference type="NCBIfam" id="NF005991">
    <property type="entry name" value="PRK08115.1"/>
    <property type="match status" value="1"/>
</dbReference>
<dbReference type="PRINTS" id="PR01183">
    <property type="entry name" value="RIBORDTASEM1"/>
</dbReference>
<dbReference type="InterPro" id="IPR050862">
    <property type="entry name" value="RdRp_reductase_class-2"/>
</dbReference>
<keyword evidence="8" id="KW-1015">Disulfide bond</keyword>
<comment type="similarity">
    <text evidence="2 11">Belongs to the ribonucleoside diphosphate reductase class-2 family.</text>
</comment>
<keyword evidence="16" id="KW-1185">Reference proteome</keyword>
<dbReference type="RefSeq" id="WP_033019322.1">
    <property type="nucleotide sequence ID" value="NZ_JPYA02000001.1"/>
</dbReference>
<gene>
    <name evidence="15" type="ORF">EP10_001368</name>
</gene>
<keyword evidence="7" id="KW-0215">Deoxyribonucleotide synthesis</keyword>
<comment type="cofactor">
    <cofactor evidence="1 11">
        <name>adenosylcob(III)alamin</name>
        <dbReference type="ChEBI" id="CHEBI:18408"/>
    </cofactor>
</comment>
<reference evidence="15 16" key="1">
    <citation type="journal article" date="2014" name="Genome Announc.">
        <title>Draft Genome Sequence of Geobacillus icigianus Strain G1w1T Isolated from Hot Springs in the Valley of Geysers, Kamchatka (Russian Federation).</title>
        <authorList>
            <person name="Bryanskaya A.V."/>
            <person name="Rozanov A.S."/>
            <person name="Logacheva M.D."/>
            <person name="Kotenko A.V."/>
            <person name="Peltek S.E."/>
        </authorList>
    </citation>
    <scope>NUCLEOTIDE SEQUENCE [LARGE SCALE GENOMIC DNA]</scope>
    <source>
        <strain evidence="15 16">G1w1</strain>
    </source>
</reference>
<name>A0ABU6BFP1_9BACL</name>
<feature type="domain" description="Ribonucleotide reductase large subunit C-terminal" evidence="14">
    <location>
        <begin position="187"/>
        <end position="766"/>
    </location>
</feature>
<dbReference type="InterPro" id="IPR013509">
    <property type="entry name" value="RNR_lsu_N"/>
</dbReference>
<sequence length="857" mass="97105">MTVASSEKMKIDIDKLNEDIRLFPQVHPITPDMHITHKGVSRLVMLDRYSFKDTEKLTLAPGDFVVLTIKEDPKFPARGLGFIVDVDWETKKARVLIEDEYRHVLEGEEAETGIVVRSLDIIDKPLEIFYEQIAKRNATGLAAVEKTEEKRHEWFEKFYQELSSMNFVPAGRVLYGAGSGKEVTYFNCYVMPFVKDSREGISEHRKQVMEIMSRGGGVGTNGSTLRPRHTLARGVNGKSSGSVSWLDDIAKLTHLVEQGGSRRGAQMIMLADWHPDIIEFIVSKMQNPRILRYLLENMEDEGIKKAARDKLKFTPLTDRERAMYEAIVRYKNAPDYGGFTEEIIKDAEEKLRTGGTYTVHNPDFLTGANISVCLTKEFMEAVENDEEYALRFPDVETYSEEEMRIYNEKWHEVGDVREWEKMGYRVRVYRKIRARELWKLINICATYSAEPGIFFIDNANEMTNARAYGQKVVATNPCGEQPLAPYSVCNLAAINLANMVDKERKVVDYEKLKRTVEIGVRMQDNVIDATPYFLEENKKQALGERRIGLGVMGLADLLIYCEKAYGSEEGNQLVDELFRTIATTAYRASIELAKEKGSFPFLVGETEEETRKLREAFINTGYMKRMPEDIRQDILKYGIRNSHLLTVAPTGSTGTMVGVSTGLEPYFSFSYYRSGRLGKFIEVKADIVQEYLDKHPEADPTHLPPWFVTAMDLPPEAHADVQCIIQRWVDSSLSKTVNAPKGYTVEQVQKVYERLWRGGAKGGTVYVDGSRDTQVLTLKAEENQIEEQLELLPEEGEEHEAKRPVVLVDTIQDVRATDVTIGSEIGNICPICREGTVEEIGGCNTCTNCGAQLKCGL</sequence>
<keyword evidence="9 11" id="KW-0170">Cobalt</keyword>
<keyword evidence="4 11" id="KW-0237">DNA synthesis</keyword>
<accession>A0ABU6BFP1</accession>
<organism evidence="15 16">
    <name type="scientific">Geobacillus icigianus</name>
    <dbReference type="NCBI Taxonomy" id="1430331"/>
    <lineage>
        <taxon>Bacteria</taxon>
        <taxon>Bacillati</taxon>
        <taxon>Bacillota</taxon>
        <taxon>Bacilli</taxon>
        <taxon>Bacillales</taxon>
        <taxon>Anoxybacillaceae</taxon>
        <taxon>Geobacillus</taxon>
    </lineage>
</organism>
<dbReference type="Pfam" id="PF00317">
    <property type="entry name" value="Ribonuc_red_lgN"/>
    <property type="match status" value="1"/>
</dbReference>